<comment type="caution">
    <text evidence="5">The sequence shown here is derived from an EMBL/GenBank/DDBJ whole genome shotgun (WGS) entry which is preliminary data.</text>
</comment>
<evidence type="ECO:0000256" key="2">
    <source>
        <dbReference type="ARBA" id="ARBA00022630"/>
    </source>
</evidence>
<gene>
    <name evidence="5" type="ORF">QBC42DRAFT_171315</name>
</gene>
<dbReference type="GO" id="GO:0097237">
    <property type="term" value="P:cellular response to toxic substance"/>
    <property type="evidence" value="ECO:0007669"/>
    <property type="project" value="UniProtKB-ARBA"/>
</dbReference>
<comment type="similarity">
    <text evidence="1">Belongs to the class-II pyridine nucleotide-disulfide oxidoreductase family.</text>
</comment>
<dbReference type="Proteomes" id="UP001321749">
    <property type="component" value="Unassembled WGS sequence"/>
</dbReference>
<dbReference type="PRINTS" id="PR00469">
    <property type="entry name" value="PNDRDTASEII"/>
</dbReference>
<dbReference type="AlphaFoldDB" id="A0AAV9HUZ2"/>
<keyword evidence="2" id="KW-0285">Flavoprotein</keyword>
<dbReference type="SUPFAM" id="SSF51905">
    <property type="entry name" value="FAD/NAD(P)-binding domain"/>
    <property type="match status" value="1"/>
</dbReference>
<dbReference type="Pfam" id="PF07992">
    <property type="entry name" value="Pyr_redox_2"/>
    <property type="match status" value="1"/>
</dbReference>
<evidence type="ECO:0000259" key="4">
    <source>
        <dbReference type="Pfam" id="PF07992"/>
    </source>
</evidence>
<proteinExistence type="inferred from homology"/>
<reference evidence="5" key="2">
    <citation type="submission" date="2023-06" db="EMBL/GenBank/DDBJ databases">
        <authorList>
            <consortium name="Lawrence Berkeley National Laboratory"/>
            <person name="Mondo S.J."/>
            <person name="Hensen N."/>
            <person name="Bonometti L."/>
            <person name="Westerberg I."/>
            <person name="Brannstrom I.O."/>
            <person name="Guillou S."/>
            <person name="Cros-Aarteil S."/>
            <person name="Calhoun S."/>
            <person name="Haridas S."/>
            <person name="Kuo A."/>
            <person name="Pangilinan J."/>
            <person name="Riley R."/>
            <person name="Labutti K."/>
            <person name="Andreopoulos B."/>
            <person name="Lipzen A."/>
            <person name="Chen C."/>
            <person name="Yanf M."/>
            <person name="Daum C."/>
            <person name="Ng V."/>
            <person name="Clum A."/>
            <person name="Steindorff A."/>
            <person name="Ohm R."/>
            <person name="Martin F."/>
            <person name="Silar P."/>
            <person name="Natvig D."/>
            <person name="Lalanne C."/>
            <person name="Gautier V."/>
            <person name="Ament-Velasquez S.L."/>
            <person name="Kruys A."/>
            <person name="Hutchinson M.I."/>
            <person name="Powell A.J."/>
            <person name="Barry K."/>
            <person name="Miller A.N."/>
            <person name="Grigoriev I.V."/>
            <person name="Debuchy R."/>
            <person name="Gladieux P."/>
            <person name="Thoren M.H."/>
            <person name="Johannesson H."/>
        </authorList>
    </citation>
    <scope>NUCLEOTIDE SEQUENCE</scope>
    <source>
        <strain evidence="5">PSN324</strain>
    </source>
</reference>
<dbReference type="InterPro" id="IPR036188">
    <property type="entry name" value="FAD/NAD-bd_sf"/>
</dbReference>
<protein>
    <submittedName>
        <fullName evidence="5">Thioredoxin reductase</fullName>
    </submittedName>
</protein>
<sequence>MAKNETDVLIIGGGPAGLSAAVNLARSLHTVVVFDSGKYRNALLPHLHGAVGWDHENPSSVRAQMQKDLLARYDTTTIVPAAVATVARTENGGKVRFVVTDAEGEVWTGRKLVLATGVSDVLPANVPGYESCWVNGIFHCLTSQGFEERDSESAGVLGIGDCAAVFACARLSRQARQLARQVRIFTDGNAELAAQLKAGPGILTSESPSVSLEERKIVRLEKVPDKTSSVIVHLEDGTALTEGFLVHKPKMQVNGDFHKQLGLETFTFGHEIIKVSPPFHETSIKGVFAIGDCASAQKVFVHALSMGSFACAGLAAQLQMEVEA</sequence>
<dbReference type="EMBL" id="MU864948">
    <property type="protein sequence ID" value="KAK4464502.1"/>
    <property type="molecule type" value="Genomic_DNA"/>
</dbReference>
<evidence type="ECO:0000313" key="5">
    <source>
        <dbReference type="EMBL" id="KAK4464502.1"/>
    </source>
</evidence>
<dbReference type="InterPro" id="IPR050097">
    <property type="entry name" value="Ferredoxin-NADP_redctase_2"/>
</dbReference>
<accession>A0AAV9HUZ2</accession>
<keyword evidence="3" id="KW-0560">Oxidoreductase</keyword>
<feature type="domain" description="FAD/NAD(P)-binding" evidence="4">
    <location>
        <begin position="7"/>
        <end position="307"/>
    </location>
</feature>
<reference evidence="5" key="1">
    <citation type="journal article" date="2023" name="Mol. Phylogenet. Evol.">
        <title>Genome-scale phylogeny and comparative genomics of the fungal order Sordariales.</title>
        <authorList>
            <person name="Hensen N."/>
            <person name="Bonometti L."/>
            <person name="Westerberg I."/>
            <person name="Brannstrom I.O."/>
            <person name="Guillou S."/>
            <person name="Cros-Aarteil S."/>
            <person name="Calhoun S."/>
            <person name="Haridas S."/>
            <person name="Kuo A."/>
            <person name="Mondo S."/>
            <person name="Pangilinan J."/>
            <person name="Riley R."/>
            <person name="LaButti K."/>
            <person name="Andreopoulos B."/>
            <person name="Lipzen A."/>
            <person name="Chen C."/>
            <person name="Yan M."/>
            <person name="Daum C."/>
            <person name="Ng V."/>
            <person name="Clum A."/>
            <person name="Steindorff A."/>
            <person name="Ohm R.A."/>
            <person name="Martin F."/>
            <person name="Silar P."/>
            <person name="Natvig D.O."/>
            <person name="Lalanne C."/>
            <person name="Gautier V."/>
            <person name="Ament-Velasquez S.L."/>
            <person name="Kruys A."/>
            <person name="Hutchinson M.I."/>
            <person name="Powell A.J."/>
            <person name="Barry K."/>
            <person name="Miller A.N."/>
            <person name="Grigoriev I.V."/>
            <person name="Debuchy R."/>
            <person name="Gladieux P."/>
            <person name="Hiltunen Thoren M."/>
            <person name="Johannesson H."/>
        </authorList>
    </citation>
    <scope>NUCLEOTIDE SEQUENCE</scope>
    <source>
        <strain evidence="5">PSN324</strain>
    </source>
</reference>
<dbReference type="InterPro" id="IPR023753">
    <property type="entry name" value="FAD/NAD-binding_dom"/>
</dbReference>
<dbReference type="PANTHER" id="PTHR48105">
    <property type="entry name" value="THIOREDOXIN REDUCTASE 1-RELATED-RELATED"/>
    <property type="match status" value="1"/>
</dbReference>
<evidence type="ECO:0000256" key="1">
    <source>
        <dbReference type="ARBA" id="ARBA00009333"/>
    </source>
</evidence>
<dbReference type="Gene3D" id="3.50.50.60">
    <property type="entry name" value="FAD/NAD(P)-binding domain"/>
    <property type="match status" value="2"/>
</dbReference>
<evidence type="ECO:0000256" key="3">
    <source>
        <dbReference type="ARBA" id="ARBA00023002"/>
    </source>
</evidence>
<keyword evidence="6" id="KW-1185">Reference proteome</keyword>
<evidence type="ECO:0000313" key="6">
    <source>
        <dbReference type="Proteomes" id="UP001321749"/>
    </source>
</evidence>
<dbReference type="PRINTS" id="PR00368">
    <property type="entry name" value="FADPNR"/>
</dbReference>
<name>A0AAV9HUZ2_9PEZI</name>
<organism evidence="5 6">
    <name type="scientific">Cladorrhinum samala</name>
    <dbReference type="NCBI Taxonomy" id="585594"/>
    <lineage>
        <taxon>Eukaryota</taxon>
        <taxon>Fungi</taxon>
        <taxon>Dikarya</taxon>
        <taxon>Ascomycota</taxon>
        <taxon>Pezizomycotina</taxon>
        <taxon>Sordariomycetes</taxon>
        <taxon>Sordariomycetidae</taxon>
        <taxon>Sordariales</taxon>
        <taxon>Podosporaceae</taxon>
        <taxon>Cladorrhinum</taxon>
    </lineage>
</organism>
<dbReference type="GO" id="GO:0016491">
    <property type="term" value="F:oxidoreductase activity"/>
    <property type="evidence" value="ECO:0007669"/>
    <property type="project" value="UniProtKB-KW"/>
</dbReference>